<evidence type="ECO:0000256" key="3">
    <source>
        <dbReference type="ARBA" id="ARBA00022692"/>
    </source>
</evidence>
<dbReference type="GeneID" id="95974100"/>
<keyword evidence="8" id="KW-1185">Reference proteome</keyword>
<dbReference type="Pfam" id="PF04117">
    <property type="entry name" value="Mpv17_PMP22"/>
    <property type="match status" value="1"/>
</dbReference>
<evidence type="ECO:0000313" key="8">
    <source>
        <dbReference type="Proteomes" id="UP001562354"/>
    </source>
</evidence>
<comment type="similarity">
    <text evidence="2 6">Belongs to the peroxisomal membrane protein PXMP2/4 family.</text>
</comment>
<evidence type="ECO:0000256" key="5">
    <source>
        <dbReference type="ARBA" id="ARBA00023136"/>
    </source>
</evidence>
<dbReference type="InterPro" id="IPR007248">
    <property type="entry name" value="Mpv17_PMP22"/>
</dbReference>
<evidence type="ECO:0000256" key="4">
    <source>
        <dbReference type="ARBA" id="ARBA00022989"/>
    </source>
</evidence>
<dbReference type="PANTHER" id="PTHR11266:SF17">
    <property type="entry name" value="PROTEIN MPV17"/>
    <property type="match status" value="1"/>
</dbReference>
<evidence type="ECO:0000256" key="2">
    <source>
        <dbReference type="ARBA" id="ARBA00006824"/>
    </source>
</evidence>
<organism evidence="7 8">
    <name type="scientific">Neodothiora populina</name>
    <dbReference type="NCBI Taxonomy" id="2781224"/>
    <lineage>
        <taxon>Eukaryota</taxon>
        <taxon>Fungi</taxon>
        <taxon>Dikarya</taxon>
        <taxon>Ascomycota</taxon>
        <taxon>Pezizomycotina</taxon>
        <taxon>Dothideomycetes</taxon>
        <taxon>Dothideomycetidae</taxon>
        <taxon>Dothideales</taxon>
        <taxon>Dothioraceae</taxon>
        <taxon>Neodothiora</taxon>
    </lineage>
</organism>
<name>A0ABR3PCS1_9PEZI</name>
<protein>
    <submittedName>
        <fullName evidence="7">Uncharacterized protein</fullName>
    </submittedName>
</protein>
<keyword evidence="4" id="KW-1133">Transmembrane helix</keyword>
<gene>
    <name evidence="7" type="ORF">AAFC00_000397</name>
</gene>
<dbReference type="RefSeq" id="XP_069200222.1">
    <property type="nucleotide sequence ID" value="XM_069343683.1"/>
</dbReference>
<keyword evidence="5" id="KW-0472">Membrane</keyword>
<evidence type="ECO:0000313" key="7">
    <source>
        <dbReference type="EMBL" id="KAL1303947.1"/>
    </source>
</evidence>
<dbReference type="EMBL" id="JBFMKM010000009">
    <property type="protein sequence ID" value="KAL1303947.1"/>
    <property type="molecule type" value="Genomic_DNA"/>
</dbReference>
<proteinExistence type="inferred from homology"/>
<evidence type="ECO:0000256" key="1">
    <source>
        <dbReference type="ARBA" id="ARBA00004141"/>
    </source>
</evidence>
<comment type="caution">
    <text evidence="7">The sequence shown here is derived from an EMBL/GenBank/DDBJ whole genome shotgun (WGS) entry which is preliminary data.</text>
</comment>
<dbReference type="Proteomes" id="UP001562354">
    <property type="component" value="Unassembled WGS sequence"/>
</dbReference>
<comment type="subcellular location">
    <subcellularLocation>
        <location evidence="1">Membrane</location>
        <topology evidence="1">Multi-pass membrane protein</topology>
    </subcellularLocation>
</comment>
<accession>A0ABR3PCS1</accession>
<evidence type="ECO:0000256" key="6">
    <source>
        <dbReference type="RuleBase" id="RU363053"/>
    </source>
</evidence>
<dbReference type="PANTHER" id="PTHR11266">
    <property type="entry name" value="PEROXISOMAL MEMBRANE PROTEIN 2, PXMP2 MPV17"/>
    <property type="match status" value="1"/>
</dbReference>
<sequence>MAGVLRWYQTKLATRPLLTQSITTAVLFATGDAMAQTGIEKRRLNNYDFARSGRMAFYGGAIFGPLATKWFGFLQSRVRIPSSPNGEILARVGLDQLVFAPCNMFGFLSFMAVMEGSDPKKKLDSTYKNALTKNWMVWPFVQLANFKFTPLQHRVLVVNIVSLGWNCYLSYLNSQGGGDRTTDLPPS</sequence>
<keyword evidence="3" id="KW-0812">Transmembrane</keyword>
<reference evidence="7 8" key="1">
    <citation type="submission" date="2024-07" db="EMBL/GenBank/DDBJ databases">
        <title>Draft sequence of the Neodothiora populina.</title>
        <authorList>
            <person name="Drown D.D."/>
            <person name="Schuette U.S."/>
            <person name="Buechlein A.B."/>
            <person name="Rusch D.R."/>
            <person name="Winton L.W."/>
            <person name="Adams G.A."/>
        </authorList>
    </citation>
    <scope>NUCLEOTIDE SEQUENCE [LARGE SCALE GENOMIC DNA]</scope>
    <source>
        <strain evidence="7 8">CPC 39397</strain>
    </source>
</reference>